<comment type="caution">
    <text evidence="2">The sequence shown here is derived from an EMBL/GenBank/DDBJ whole genome shotgun (WGS) entry which is preliminary data.</text>
</comment>
<dbReference type="AlphaFoldDB" id="E8K2P1"/>
<feature type="transmembrane region" description="Helical" evidence="1">
    <location>
        <begin position="105"/>
        <end position="127"/>
    </location>
</feature>
<reference evidence="2 3" key="1">
    <citation type="submission" date="2010-12" db="EMBL/GenBank/DDBJ databases">
        <authorList>
            <person name="Muzny D."/>
            <person name="Qin X."/>
            <person name="Deng J."/>
            <person name="Jiang H."/>
            <person name="Liu Y."/>
            <person name="Qu J."/>
            <person name="Song X.-Z."/>
            <person name="Zhang L."/>
            <person name="Thornton R."/>
            <person name="Coyle M."/>
            <person name="Francisco L."/>
            <person name="Jackson L."/>
            <person name="Javaid M."/>
            <person name="Korchina V."/>
            <person name="Kovar C."/>
            <person name="Mata R."/>
            <person name="Mathew T."/>
            <person name="Ngo R."/>
            <person name="Nguyen L."/>
            <person name="Nguyen N."/>
            <person name="Okwuonu G."/>
            <person name="Ongeri F."/>
            <person name="Pham C."/>
            <person name="Simmons D."/>
            <person name="Wilczek-Boney K."/>
            <person name="Hale W."/>
            <person name="Jakkamsetti A."/>
            <person name="Pham P."/>
            <person name="Ruth R."/>
            <person name="San Lucas F."/>
            <person name="Warren J."/>
            <person name="Zhang J."/>
            <person name="Zhao Z."/>
            <person name="Zhou C."/>
            <person name="Zhu D."/>
            <person name="Lee S."/>
            <person name="Bess C."/>
            <person name="Blankenburg K."/>
            <person name="Forbes L."/>
            <person name="Fu Q."/>
            <person name="Gubbala S."/>
            <person name="Hirani K."/>
            <person name="Jayaseelan J.C."/>
            <person name="Lara F."/>
            <person name="Munidasa M."/>
            <person name="Palculict T."/>
            <person name="Patil S."/>
            <person name="Pu L.-L."/>
            <person name="Saada N."/>
            <person name="Tang L."/>
            <person name="Weissenberger G."/>
            <person name="Zhu Y."/>
            <person name="Hemphill L."/>
            <person name="Shang Y."/>
            <person name="Youmans B."/>
            <person name="Ayvaz T."/>
            <person name="Ross M."/>
            <person name="Santibanez J."/>
            <person name="Aqrawi P."/>
            <person name="Gross S."/>
            <person name="Joshi V."/>
            <person name="Fowler G."/>
            <person name="Nazareth L."/>
            <person name="Reid J."/>
            <person name="Worley K."/>
            <person name="Petrosino J."/>
            <person name="Highlander S."/>
            <person name="Gibbs R."/>
        </authorList>
    </citation>
    <scope>NUCLEOTIDE SEQUENCE [LARGE SCALE GENOMIC DNA]</scope>
    <source>
        <strain evidence="2 3">ATCC 700779</strain>
    </source>
</reference>
<evidence type="ECO:0008006" key="4">
    <source>
        <dbReference type="Google" id="ProtNLM"/>
    </source>
</evidence>
<organism evidence="2 3">
    <name type="scientific">Streptococcus infantis ATCC 700779</name>
    <dbReference type="NCBI Taxonomy" id="889204"/>
    <lineage>
        <taxon>Bacteria</taxon>
        <taxon>Bacillati</taxon>
        <taxon>Bacillota</taxon>
        <taxon>Bacilli</taxon>
        <taxon>Lactobacillales</taxon>
        <taxon>Streptococcaceae</taxon>
        <taxon>Streptococcus</taxon>
    </lineage>
</organism>
<feature type="transmembrane region" description="Helical" evidence="1">
    <location>
        <begin position="170"/>
        <end position="203"/>
    </location>
</feature>
<feature type="transmembrane region" description="Helical" evidence="1">
    <location>
        <begin position="223"/>
        <end position="245"/>
    </location>
</feature>
<keyword evidence="1" id="KW-0812">Transmembrane</keyword>
<evidence type="ECO:0000313" key="2">
    <source>
        <dbReference type="EMBL" id="EFX35886.1"/>
    </source>
</evidence>
<gene>
    <name evidence="2" type="ORF">HMPREF9423_1754</name>
</gene>
<dbReference type="Proteomes" id="UP000002815">
    <property type="component" value="Unassembled WGS sequence"/>
</dbReference>
<name>E8K2P1_9STRE</name>
<keyword evidence="1" id="KW-1133">Transmembrane helix</keyword>
<evidence type="ECO:0000313" key="3">
    <source>
        <dbReference type="Proteomes" id="UP000002815"/>
    </source>
</evidence>
<accession>E8K2P1</accession>
<dbReference type="HOGENOM" id="CLU_096495_0_0_9"/>
<feature type="transmembrane region" description="Helical" evidence="1">
    <location>
        <begin position="21"/>
        <end position="42"/>
    </location>
</feature>
<evidence type="ECO:0000256" key="1">
    <source>
        <dbReference type="SAM" id="Phobius"/>
    </source>
</evidence>
<sequence>MSLMLNNLSIELLKAKRTKSFFIIILVMGVGFAWAIAAATRYLSNPDMHQINLIFYMIKEVNGLILPIVIALFVSRIVKNEKEGNTFKLLLANGENVRHIFLSKLGLTMFVLTFLAILEGVVVQLIANFSGLEMPVSLILWQIVIFLLASFVLTCLFLTLQFLLKKQALIMALGIFGGFLGVGFGHATAFLQLIFPFGGIAYLSLVDYQKVASQVSYVLATNLGFKLFTYLPIALIYLFLSLYLVEKKGGKL</sequence>
<dbReference type="EMBL" id="AEVD01000017">
    <property type="protein sequence ID" value="EFX35886.1"/>
    <property type="molecule type" value="Genomic_DNA"/>
</dbReference>
<proteinExistence type="predicted"/>
<feature type="transmembrane region" description="Helical" evidence="1">
    <location>
        <begin position="54"/>
        <end position="74"/>
    </location>
</feature>
<dbReference type="Pfam" id="PF12730">
    <property type="entry name" value="ABC2_membrane_4"/>
    <property type="match status" value="1"/>
</dbReference>
<protein>
    <recommendedName>
        <fullName evidence="4">ABC transporter permease</fullName>
    </recommendedName>
</protein>
<keyword evidence="3" id="KW-1185">Reference proteome</keyword>
<dbReference type="eggNOG" id="COG4200">
    <property type="taxonomic scope" value="Bacteria"/>
</dbReference>
<keyword evidence="1" id="KW-0472">Membrane</keyword>
<feature type="transmembrane region" description="Helical" evidence="1">
    <location>
        <begin position="139"/>
        <end position="163"/>
    </location>
</feature>